<evidence type="ECO:0000256" key="4">
    <source>
        <dbReference type="ARBA" id="ARBA00022603"/>
    </source>
</evidence>
<feature type="domain" description="Tetrapyrrole methylase" evidence="7">
    <location>
        <begin position="4"/>
        <end position="209"/>
    </location>
</feature>
<dbReference type="eggNOG" id="COG2875">
    <property type="taxonomic scope" value="Bacteria"/>
</dbReference>
<keyword evidence="4 8" id="KW-0489">Methyltransferase</keyword>
<dbReference type="InterPro" id="IPR035996">
    <property type="entry name" value="4pyrrol_Methylase_sf"/>
</dbReference>
<evidence type="ECO:0000313" key="9">
    <source>
        <dbReference type="Proteomes" id="UP000019591"/>
    </source>
</evidence>
<dbReference type="UniPathway" id="UPA00148"/>
<sequence length="254" mass="27360">MMGKVHFIGAGPGDPELLTIKGKRLLEEADVIIYAGSLVNPQLLEAAKPGCSIYDSAGMTLEQVIETMREAAGGGMSIARLHTGDPSIYGAIREQIDELDRLGIECEVVPGVSSFTASAAALKKEFTLPDISQTVICTRLEGRTPVPESESLESLASHRASMAIFLSVHMIDEVARRLIPHYGESAPVAIVQKASWSDQKIVTGTLSNIAKKAREAGIEKTAQILVGEFLGDEYSRSKLYDPDFSHGYRGGNEK</sequence>
<evidence type="ECO:0000259" key="7">
    <source>
        <dbReference type="Pfam" id="PF00590"/>
    </source>
</evidence>
<dbReference type="SUPFAM" id="SSF53790">
    <property type="entry name" value="Tetrapyrrole methylase"/>
    <property type="match status" value="1"/>
</dbReference>
<dbReference type="CDD" id="cd11641">
    <property type="entry name" value="Precorrin-4_C11-MT"/>
    <property type="match status" value="1"/>
</dbReference>
<dbReference type="InterPro" id="IPR000878">
    <property type="entry name" value="4pyrrol_Mease"/>
</dbReference>
<gene>
    <name evidence="8" type="primary">cbiF</name>
    <name evidence="8" type="ORF">EAL2_808p01040</name>
</gene>
<dbReference type="InterPro" id="IPR014776">
    <property type="entry name" value="4pyrrole_Mease_sub2"/>
</dbReference>
<reference evidence="8 9" key="1">
    <citation type="journal article" date="2014" name="Genome Announc.">
        <title>Complete Genome Sequence of Amino Acid-Utilizing Eubacterium acidaminophilum al-2 (DSM 3953).</title>
        <authorList>
            <person name="Poehlein A."/>
            <person name="Andreesen J.R."/>
            <person name="Daniel R."/>
        </authorList>
    </citation>
    <scope>NUCLEOTIDE SEQUENCE [LARGE SCALE GENOMIC DNA]</scope>
    <source>
        <strain evidence="8 9">DSM 3953</strain>
        <plasmid evidence="9">Plasmid EAL2_808p</plasmid>
    </source>
</reference>
<dbReference type="InterPro" id="IPR050161">
    <property type="entry name" value="Siro_Cobalamin_biosynth"/>
</dbReference>
<keyword evidence="5 8" id="KW-0808">Transferase</keyword>
<dbReference type="EC" id="2.1.1.-" evidence="8"/>
<protein>
    <submittedName>
        <fullName evidence="8">Cobalt-precorrin 4 C11-methyltransferase CbiF</fullName>
        <ecNumber evidence="8">2.1.1.-</ecNumber>
        <ecNumber evidence="8">2.1.1.133</ecNumber>
    </submittedName>
</protein>
<dbReference type="InterPro" id="IPR003043">
    <property type="entry name" value="Uropor_MeTrfase_CS"/>
</dbReference>
<keyword evidence="9" id="KW-1185">Reference proteome</keyword>
<dbReference type="PANTHER" id="PTHR45790:SF4">
    <property type="entry name" value="COBALT-PRECORRIN-4 C(11)-METHYLTRANSFERASE"/>
    <property type="match status" value="1"/>
</dbReference>
<evidence type="ECO:0000256" key="3">
    <source>
        <dbReference type="ARBA" id="ARBA00022573"/>
    </source>
</evidence>
<dbReference type="PATRIC" id="fig|1286171.3.peg.2282"/>
<keyword evidence="3" id="KW-0169">Cobalamin biosynthesis</keyword>
<dbReference type="PROSITE" id="PS00839">
    <property type="entry name" value="SUMT_1"/>
    <property type="match status" value="1"/>
</dbReference>
<dbReference type="Gene3D" id="3.40.1010.10">
    <property type="entry name" value="Cobalt-precorrin-4 Transmethylase, Domain 1"/>
    <property type="match status" value="1"/>
</dbReference>
<dbReference type="Pfam" id="PF00590">
    <property type="entry name" value="TP_methylase"/>
    <property type="match status" value="1"/>
</dbReference>
<dbReference type="GO" id="GO:0046026">
    <property type="term" value="F:precorrin-4 C11-methyltransferase activity"/>
    <property type="evidence" value="ECO:0007669"/>
    <property type="project" value="UniProtKB-EC"/>
</dbReference>
<comment type="similarity">
    <text evidence="2">Belongs to the precorrin methyltransferase family.</text>
</comment>
<evidence type="ECO:0000256" key="2">
    <source>
        <dbReference type="ARBA" id="ARBA00005879"/>
    </source>
</evidence>
<evidence type="ECO:0000256" key="6">
    <source>
        <dbReference type="ARBA" id="ARBA00022691"/>
    </source>
</evidence>
<comment type="pathway">
    <text evidence="1">Cofactor biosynthesis; adenosylcobalamin biosynthesis.</text>
</comment>
<proteinExistence type="inferred from homology"/>
<dbReference type="Gene3D" id="3.30.950.10">
    <property type="entry name" value="Methyltransferase, Cobalt-precorrin-4 Transmethylase, Domain 2"/>
    <property type="match status" value="1"/>
</dbReference>
<evidence type="ECO:0000256" key="5">
    <source>
        <dbReference type="ARBA" id="ARBA00022679"/>
    </source>
</evidence>
<dbReference type="NCBIfam" id="TIGR01465">
    <property type="entry name" value="cobM_cbiF"/>
    <property type="match status" value="1"/>
</dbReference>
<dbReference type="AlphaFoldDB" id="W8T9L4"/>
<keyword evidence="8" id="KW-0614">Plasmid</keyword>
<dbReference type="InterPro" id="IPR006362">
    <property type="entry name" value="Cbl_synth_CobM/CibF"/>
</dbReference>
<accession>W8T9L4</accession>
<evidence type="ECO:0000313" key="8">
    <source>
        <dbReference type="EMBL" id="AHM57610.1"/>
    </source>
</evidence>
<dbReference type="Proteomes" id="UP000019591">
    <property type="component" value="Plasmid EAL2_808p"/>
</dbReference>
<evidence type="ECO:0000256" key="1">
    <source>
        <dbReference type="ARBA" id="ARBA00004953"/>
    </source>
</evidence>
<dbReference type="EC" id="2.1.1.133" evidence="8"/>
<dbReference type="PANTHER" id="PTHR45790">
    <property type="entry name" value="SIROHEME SYNTHASE-RELATED"/>
    <property type="match status" value="1"/>
</dbReference>
<dbReference type="GO" id="GO:0032259">
    <property type="term" value="P:methylation"/>
    <property type="evidence" value="ECO:0007669"/>
    <property type="project" value="UniProtKB-KW"/>
</dbReference>
<keyword evidence="6" id="KW-0949">S-adenosyl-L-methionine</keyword>
<dbReference type="HOGENOM" id="CLU_011276_7_1_9"/>
<organism evidence="8 9">
    <name type="scientific">Peptoclostridium acidaminophilum DSM 3953</name>
    <dbReference type="NCBI Taxonomy" id="1286171"/>
    <lineage>
        <taxon>Bacteria</taxon>
        <taxon>Bacillati</taxon>
        <taxon>Bacillota</taxon>
        <taxon>Clostridia</taxon>
        <taxon>Peptostreptococcales</taxon>
        <taxon>Peptoclostridiaceae</taxon>
        <taxon>Peptoclostridium</taxon>
    </lineage>
</organism>
<name>W8T9L4_PEPAC</name>
<dbReference type="EMBL" id="CP007453">
    <property type="protein sequence ID" value="AHM57610.1"/>
    <property type="molecule type" value="Genomic_DNA"/>
</dbReference>
<geneLocation type="plasmid" evidence="8 9">
    <name>EAL2_808p</name>
</geneLocation>
<dbReference type="KEGG" id="eac:EAL2_808p01040"/>
<dbReference type="InterPro" id="IPR014777">
    <property type="entry name" value="4pyrrole_Mease_sub1"/>
</dbReference>
<dbReference type="GO" id="GO:0009236">
    <property type="term" value="P:cobalamin biosynthetic process"/>
    <property type="evidence" value="ECO:0007669"/>
    <property type="project" value="UniProtKB-UniPathway"/>
</dbReference>